<evidence type="ECO:0000313" key="5">
    <source>
        <dbReference type="EMBL" id="GIO49777.1"/>
    </source>
</evidence>
<sequence length="185" mass="20772">MDSIHIRIGNNLGRIRKQRNLSLDKMAELTGVSKGMLHQIERGNTQPTVTTLWKIATGLQISFSSLLKDDQASVSISVRKDIPDVTEDDGRCSVYMLFPFDPHTRMELFTIVLNPGGNYISSPHNDGVQEYITVTSGIFKLQVGDEVYNLQEGSAVRFAGNVQHRYMNPSDEDTTIQVIMYYAET</sequence>
<comment type="caution">
    <text evidence="5">The sequence shown here is derived from an EMBL/GenBank/DDBJ whole genome shotgun (WGS) entry which is preliminary data.</text>
</comment>
<dbReference type="InterPro" id="IPR010982">
    <property type="entry name" value="Lambda_DNA-bd_dom_sf"/>
</dbReference>
<dbReference type="RefSeq" id="WP_194230372.1">
    <property type="nucleotide sequence ID" value="NZ_AP025343.1"/>
</dbReference>
<keyword evidence="3" id="KW-0804">Transcription</keyword>
<dbReference type="Proteomes" id="UP000682811">
    <property type="component" value="Unassembled WGS sequence"/>
</dbReference>
<dbReference type="GO" id="GO:0003700">
    <property type="term" value="F:DNA-binding transcription factor activity"/>
    <property type="evidence" value="ECO:0007669"/>
    <property type="project" value="TreeGrafter"/>
</dbReference>
<dbReference type="SMART" id="SM00530">
    <property type="entry name" value="HTH_XRE"/>
    <property type="match status" value="1"/>
</dbReference>
<dbReference type="SUPFAM" id="SSF51182">
    <property type="entry name" value="RmlC-like cupins"/>
    <property type="match status" value="1"/>
</dbReference>
<dbReference type="PROSITE" id="PS50943">
    <property type="entry name" value="HTH_CROC1"/>
    <property type="match status" value="1"/>
</dbReference>
<protein>
    <submittedName>
        <fullName evidence="5">DNA-binding protein</fullName>
    </submittedName>
</protein>
<dbReference type="PANTHER" id="PTHR46797:SF23">
    <property type="entry name" value="HTH-TYPE TRANSCRIPTIONAL REGULATOR SUTR"/>
    <property type="match status" value="1"/>
</dbReference>
<organism evidence="5 6">
    <name type="scientific">Paenibacillus azoreducens</name>
    <dbReference type="NCBI Taxonomy" id="116718"/>
    <lineage>
        <taxon>Bacteria</taxon>
        <taxon>Bacillati</taxon>
        <taxon>Bacillota</taxon>
        <taxon>Bacilli</taxon>
        <taxon>Bacillales</taxon>
        <taxon>Paenibacillaceae</taxon>
        <taxon>Paenibacillus</taxon>
    </lineage>
</organism>
<keyword evidence="6" id="KW-1185">Reference proteome</keyword>
<evidence type="ECO:0000313" key="6">
    <source>
        <dbReference type="Proteomes" id="UP000682811"/>
    </source>
</evidence>
<reference evidence="5 6" key="1">
    <citation type="submission" date="2021-03" db="EMBL/GenBank/DDBJ databases">
        <title>Antimicrobial resistance genes in bacteria isolated from Japanese honey, and their potential for conferring macrolide and lincosamide resistance in the American foulbrood pathogen Paenibacillus larvae.</title>
        <authorList>
            <person name="Okamoto M."/>
            <person name="Kumagai M."/>
            <person name="Kanamori H."/>
            <person name="Takamatsu D."/>
        </authorList>
    </citation>
    <scope>NUCLEOTIDE SEQUENCE [LARGE SCALE GENOMIC DNA]</scope>
    <source>
        <strain evidence="5 6">J34TS1</strain>
    </source>
</reference>
<dbReference type="Gene3D" id="1.10.260.40">
    <property type="entry name" value="lambda repressor-like DNA-binding domains"/>
    <property type="match status" value="1"/>
</dbReference>
<evidence type="ECO:0000259" key="4">
    <source>
        <dbReference type="PROSITE" id="PS50943"/>
    </source>
</evidence>
<dbReference type="InterPro" id="IPR014710">
    <property type="entry name" value="RmlC-like_jellyroll"/>
</dbReference>
<dbReference type="CDD" id="cd00093">
    <property type="entry name" value="HTH_XRE"/>
    <property type="match status" value="1"/>
</dbReference>
<keyword evidence="2 5" id="KW-0238">DNA-binding</keyword>
<dbReference type="InterPro" id="IPR013096">
    <property type="entry name" value="Cupin_2"/>
</dbReference>
<feature type="domain" description="HTH cro/C1-type" evidence="4">
    <location>
        <begin position="14"/>
        <end position="66"/>
    </location>
</feature>
<dbReference type="EMBL" id="BORT01000025">
    <property type="protein sequence ID" value="GIO49777.1"/>
    <property type="molecule type" value="Genomic_DNA"/>
</dbReference>
<dbReference type="CDD" id="cd02209">
    <property type="entry name" value="cupin_XRE_C"/>
    <property type="match status" value="1"/>
</dbReference>
<dbReference type="InterPro" id="IPR050807">
    <property type="entry name" value="TransReg_Diox_bact_type"/>
</dbReference>
<dbReference type="Gene3D" id="2.60.120.10">
    <property type="entry name" value="Jelly Rolls"/>
    <property type="match status" value="1"/>
</dbReference>
<proteinExistence type="predicted"/>
<gene>
    <name evidence="5" type="ORF">J34TS1_45420</name>
</gene>
<dbReference type="GO" id="GO:0005829">
    <property type="term" value="C:cytosol"/>
    <property type="evidence" value="ECO:0007669"/>
    <property type="project" value="TreeGrafter"/>
</dbReference>
<dbReference type="PANTHER" id="PTHR46797">
    <property type="entry name" value="HTH-TYPE TRANSCRIPTIONAL REGULATOR"/>
    <property type="match status" value="1"/>
</dbReference>
<evidence type="ECO:0000256" key="2">
    <source>
        <dbReference type="ARBA" id="ARBA00023125"/>
    </source>
</evidence>
<dbReference type="InterPro" id="IPR011051">
    <property type="entry name" value="RmlC_Cupin_sf"/>
</dbReference>
<accession>A0A919YK53</accession>
<dbReference type="Pfam" id="PF01381">
    <property type="entry name" value="HTH_3"/>
    <property type="match status" value="1"/>
</dbReference>
<evidence type="ECO:0000256" key="3">
    <source>
        <dbReference type="ARBA" id="ARBA00023163"/>
    </source>
</evidence>
<dbReference type="GO" id="GO:0003677">
    <property type="term" value="F:DNA binding"/>
    <property type="evidence" value="ECO:0007669"/>
    <property type="project" value="UniProtKB-KW"/>
</dbReference>
<dbReference type="Pfam" id="PF07883">
    <property type="entry name" value="Cupin_2"/>
    <property type="match status" value="1"/>
</dbReference>
<dbReference type="AlphaFoldDB" id="A0A919YK53"/>
<evidence type="ECO:0000256" key="1">
    <source>
        <dbReference type="ARBA" id="ARBA00023015"/>
    </source>
</evidence>
<dbReference type="SUPFAM" id="SSF47413">
    <property type="entry name" value="lambda repressor-like DNA-binding domains"/>
    <property type="match status" value="1"/>
</dbReference>
<dbReference type="InterPro" id="IPR001387">
    <property type="entry name" value="Cro/C1-type_HTH"/>
</dbReference>
<keyword evidence="1" id="KW-0805">Transcription regulation</keyword>
<name>A0A919YK53_9BACL</name>